<feature type="region of interest" description="Disordered" evidence="4">
    <location>
        <begin position="170"/>
        <end position="199"/>
    </location>
</feature>
<dbReference type="EnsemblProtists" id="PYU1_T003610">
    <property type="protein sequence ID" value="PYU1_T003610"/>
    <property type="gene ID" value="PYU1_G003600"/>
</dbReference>
<organism evidence="6 7">
    <name type="scientific">Globisporangium ultimum (strain ATCC 200006 / CBS 805.95 / DAOM BR144)</name>
    <name type="common">Pythium ultimum</name>
    <dbReference type="NCBI Taxonomy" id="431595"/>
    <lineage>
        <taxon>Eukaryota</taxon>
        <taxon>Sar</taxon>
        <taxon>Stramenopiles</taxon>
        <taxon>Oomycota</taxon>
        <taxon>Peronosporomycetes</taxon>
        <taxon>Pythiales</taxon>
        <taxon>Pythiaceae</taxon>
        <taxon>Globisporangium</taxon>
    </lineage>
</organism>
<reference evidence="7" key="2">
    <citation type="submission" date="2010-04" db="EMBL/GenBank/DDBJ databases">
        <authorList>
            <person name="Buell R."/>
            <person name="Hamilton J."/>
            <person name="Hostetler J."/>
        </authorList>
    </citation>
    <scope>NUCLEOTIDE SEQUENCE [LARGE SCALE GENOMIC DNA]</scope>
    <source>
        <strain evidence="7">DAOM:BR144</strain>
    </source>
</reference>
<keyword evidence="3" id="KW-0964">Secreted</keyword>
<evidence type="ECO:0000256" key="1">
    <source>
        <dbReference type="ARBA" id="ARBA00004340"/>
    </source>
</evidence>
<feature type="compositionally biased region" description="Basic and acidic residues" evidence="4">
    <location>
        <begin position="181"/>
        <end position="192"/>
    </location>
</feature>
<dbReference type="VEuPathDB" id="FungiDB:PYU1_G003600"/>
<dbReference type="AlphaFoldDB" id="K3WF69"/>
<reference evidence="7" key="1">
    <citation type="journal article" date="2010" name="Genome Biol.">
        <title>Genome sequence of the necrotrophic plant pathogen Pythium ultimum reveals original pathogenicity mechanisms and effector repertoire.</title>
        <authorList>
            <person name="Levesque C.A."/>
            <person name="Brouwer H."/>
            <person name="Cano L."/>
            <person name="Hamilton J.P."/>
            <person name="Holt C."/>
            <person name="Huitema E."/>
            <person name="Raffaele S."/>
            <person name="Robideau G.P."/>
            <person name="Thines M."/>
            <person name="Win J."/>
            <person name="Zerillo M.M."/>
            <person name="Beakes G.W."/>
            <person name="Boore J.L."/>
            <person name="Busam D."/>
            <person name="Dumas B."/>
            <person name="Ferriera S."/>
            <person name="Fuerstenberg S.I."/>
            <person name="Gachon C.M."/>
            <person name="Gaulin E."/>
            <person name="Govers F."/>
            <person name="Grenville-Briggs L."/>
            <person name="Horner N."/>
            <person name="Hostetler J."/>
            <person name="Jiang R.H."/>
            <person name="Johnson J."/>
            <person name="Krajaejun T."/>
            <person name="Lin H."/>
            <person name="Meijer H.J."/>
            <person name="Moore B."/>
            <person name="Morris P."/>
            <person name="Phuntmart V."/>
            <person name="Puiu D."/>
            <person name="Shetty J."/>
            <person name="Stajich J.E."/>
            <person name="Tripathy S."/>
            <person name="Wawra S."/>
            <person name="van West P."/>
            <person name="Whitty B.R."/>
            <person name="Coutinho P.M."/>
            <person name="Henrissat B."/>
            <person name="Martin F."/>
            <person name="Thomas P.D."/>
            <person name="Tyler B.M."/>
            <person name="De Vries R.P."/>
            <person name="Kamoun S."/>
            <person name="Yandell M."/>
            <person name="Tisserat N."/>
            <person name="Buell C.R."/>
        </authorList>
    </citation>
    <scope>NUCLEOTIDE SEQUENCE</scope>
    <source>
        <strain evidence="7">DAOM:BR144</strain>
    </source>
</reference>
<evidence type="ECO:0000313" key="7">
    <source>
        <dbReference type="Proteomes" id="UP000019132"/>
    </source>
</evidence>
<dbReference type="InParanoid" id="K3WF69"/>
<dbReference type="GO" id="GO:0005576">
    <property type="term" value="C:extracellular region"/>
    <property type="evidence" value="ECO:0007669"/>
    <property type="project" value="UniProtKB-SubCell"/>
</dbReference>
<dbReference type="HOGENOM" id="CLU_636940_0_0_1"/>
<dbReference type="InterPro" id="IPR045379">
    <property type="entry name" value="Crinkler_N"/>
</dbReference>
<evidence type="ECO:0000256" key="2">
    <source>
        <dbReference type="ARBA" id="ARBA00004613"/>
    </source>
</evidence>
<dbReference type="GO" id="GO:0043657">
    <property type="term" value="C:host cell"/>
    <property type="evidence" value="ECO:0007669"/>
    <property type="project" value="UniProtKB-SubCell"/>
</dbReference>
<name>K3WF69_GLOUD</name>
<reference evidence="6" key="3">
    <citation type="submission" date="2015-02" db="UniProtKB">
        <authorList>
            <consortium name="EnsemblProtists"/>
        </authorList>
    </citation>
    <scope>IDENTIFICATION</scope>
    <source>
        <strain evidence="6">DAOM BR144</strain>
    </source>
</reference>
<proteinExistence type="predicted"/>
<keyword evidence="7" id="KW-1185">Reference proteome</keyword>
<evidence type="ECO:0000256" key="3">
    <source>
        <dbReference type="ARBA" id="ARBA00022525"/>
    </source>
</evidence>
<evidence type="ECO:0000313" key="6">
    <source>
        <dbReference type="EnsemblProtists" id="PYU1_T003610"/>
    </source>
</evidence>
<dbReference type="Proteomes" id="UP000019132">
    <property type="component" value="Unassembled WGS sequence"/>
</dbReference>
<protein>
    <recommendedName>
        <fullName evidence="5">Crinkler effector protein N-terminal domain-containing protein</fullName>
    </recommendedName>
</protein>
<evidence type="ECO:0000256" key="4">
    <source>
        <dbReference type="SAM" id="MobiDB-lite"/>
    </source>
</evidence>
<sequence>MPLDLTCVLLGAGGASRVVCVEVEARRKVAHLKELLQRRNTDLLRCHDADLELFAGEDLLQSVVDEDLFLYKSSSASSTSTSSYASISGSKLASVVTLEDATKLSAAYPLHTYFPALSDVPGVIHVVVKIKANALIQDTVSRANDENVNVHDNGHDTRAVVQSLALSASMLSSDDDEAGDDRENGEVQHDDSAIQDVSSQSVCPAFTGTTLSTTRYETHNTDGTVRGGGYSIIPLLVTEDDAFVSDGEEEHAPHGLSGDNSEASARHQIQEHVSLLPLIPPQQAFPWVNWDAYGLARLPDTFEFPKGSIQTAWQYWCCGNETEKCPPFRLLSAKHFPMADDQKRWFDFRILCTAIEEKTRERGCWVEYPTDDEAALMYSAVAPELPIASKTPTNRKRRYDLMWTTAARFVRDHRNRLKKLRKVQQRQEADA</sequence>
<dbReference type="Pfam" id="PF20147">
    <property type="entry name" value="Crinkler"/>
    <property type="match status" value="1"/>
</dbReference>
<accession>K3WF69</accession>
<evidence type="ECO:0000259" key="5">
    <source>
        <dbReference type="Pfam" id="PF20147"/>
    </source>
</evidence>
<dbReference type="EMBL" id="GL376638">
    <property type="status" value="NOT_ANNOTATED_CDS"/>
    <property type="molecule type" value="Genomic_DNA"/>
</dbReference>
<comment type="subcellular location">
    <subcellularLocation>
        <location evidence="1">Host cell</location>
    </subcellularLocation>
    <subcellularLocation>
        <location evidence="2">Secreted</location>
    </subcellularLocation>
</comment>
<feature type="region of interest" description="Disordered" evidence="4">
    <location>
        <begin position="247"/>
        <end position="266"/>
    </location>
</feature>
<feature type="domain" description="Crinkler effector protein N-terminal" evidence="5">
    <location>
        <begin position="3"/>
        <end position="129"/>
    </location>
</feature>